<feature type="domain" description="Signal transduction histidine kinase internal region" evidence="3">
    <location>
        <begin position="383"/>
        <end position="461"/>
    </location>
</feature>
<evidence type="ECO:0000313" key="4">
    <source>
        <dbReference type="EMBL" id="GGE02174.1"/>
    </source>
</evidence>
<feature type="transmembrane region" description="Helical" evidence="1">
    <location>
        <begin position="299"/>
        <end position="321"/>
    </location>
</feature>
<proteinExistence type="predicted"/>
<dbReference type="InterPro" id="IPR010559">
    <property type="entry name" value="Sig_transdc_His_kin_internal"/>
</dbReference>
<evidence type="ECO:0000313" key="5">
    <source>
        <dbReference type="Proteomes" id="UP000612456"/>
    </source>
</evidence>
<keyword evidence="1" id="KW-0812">Transmembrane</keyword>
<reference evidence="4" key="1">
    <citation type="journal article" date="2014" name="Int. J. Syst. Evol. Microbiol.">
        <title>Complete genome sequence of Corynebacterium casei LMG S-19264T (=DSM 44701T), isolated from a smear-ripened cheese.</title>
        <authorList>
            <consortium name="US DOE Joint Genome Institute (JGI-PGF)"/>
            <person name="Walter F."/>
            <person name="Albersmeier A."/>
            <person name="Kalinowski J."/>
            <person name="Ruckert C."/>
        </authorList>
    </citation>
    <scope>NUCLEOTIDE SEQUENCE</scope>
    <source>
        <strain evidence="4">CGMCC 1.15178</strain>
    </source>
</reference>
<feature type="domain" description="Histidine kinase/HSP90-like ATPase" evidence="2">
    <location>
        <begin position="480"/>
        <end position="584"/>
    </location>
</feature>
<dbReference type="EMBL" id="BMHP01000018">
    <property type="protein sequence ID" value="GGE02174.1"/>
    <property type="molecule type" value="Genomic_DNA"/>
</dbReference>
<dbReference type="AlphaFoldDB" id="A0A917E4E9"/>
<dbReference type="GO" id="GO:0000155">
    <property type="term" value="F:phosphorelay sensor kinase activity"/>
    <property type="evidence" value="ECO:0007669"/>
    <property type="project" value="InterPro"/>
</dbReference>
<dbReference type="PANTHER" id="PTHR34220:SF7">
    <property type="entry name" value="SENSOR HISTIDINE KINASE YPDA"/>
    <property type="match status" value="1"/>
</dbReference>
<keyword evidence="5" id="KW-1185">Reference proteome</keyword>
<dbReference type="Proteomes" id="UP000612456">
    <property type="component" value="Unassembled WGS sequence"/>
</dbReference>
<evidence type="ECO:0000259" key="2">
    <source>
        <dbReference type="Pfam" id="PF02518"/>
    </source>
</evidence>
<organism evidence="4 5">
    <name type="scientific">Paenibacillus nasutitermitis</name>
    <dbReference type="NCBI Taxonomy" id="1652958"/>
    <lineage>
        <taxon>Bacteria</taxon>
        <taxon>Bacillati</taxon>
        <taxon>Bacillota</taxon>
        <taxon>Bacilli</taxon>
        <taxon>Bacillales</taxon>
        <taxon>Paenibacillaceae</taxon>
        <taxon>Paenibacillus</taxon>
    </lineage>
</organism>
<evidence type="ECO:0000256" key="1">
    <source>
        <dbReference type="SAM" id="Phobius"/>
    </source>
</evidence>
<dbReference type="InterPro" id="IPR036890">
    <property type="entry name" value="HATPase_C_sf"/>
</dbReference>
<reference evidence="4" key="2">
    <citation type="submission" date="2020-09" db="EMBL/GenBank/DDBJ databases">
        <authorList>
            <person name="Sun Q."/>
            <person name="Zhou Y."/>
        </authorList>
    </citation>
    <scope>NUCLEOTIDE SEQUENCE</scope>
    <source>
        <strain evidence="4">CGMCC 1.15178</strain>
    </source>
</reference>
<dbReference type="Gene3D" id="6.10.340.10">
    <property type="match status" value="1"/>
</dbReference>
<protein>
    <submittedName>
        <fullName evidence="4">Two-component sensor kinase</fullName>
    </submittedName>
</protein>
<feature type="transmembrane region" description="Helical" evidence="1">
    <location>
        <begin position="17"/>
        <end position="41"/>
    </location>
</feature>
<gene>
    <name evidence="4" type="ORF">GCM10010911_71520</name>
</gene>
<dbReference type="Pfam" id="PF06580">
    <property type="entry name" value="His_kinase"/>
    <property type="match status" value="1"/>
</dbReference>
<evidence type="ECO:0000259" key="3">
    <source>
        <dbReference type="Pfam" id="PF06580"/>
    </source>
</evidence>
<keyword evidence="4" id="KW-0808">Transferase</keyword>
<dbReference type="Gene3D" id="3.30.565.10">
    <property type="entry name" value="Histidine kinase-like ATPase, C-terminal domain"/>
    <property type="match status" value="1"/>
</dbReference>
<dbReference type="PANTHER" id="PTHR34220">
    <property type="entry name" value="SENSOR HISTIDINE KINASE YPDA"/>
    <property type="match status" value="1"/>
</dbReference>
<dbReference type="GO" id="GO:0016020">
    <property type="term" value="C:membrane"/>
    <property type="evidence" value="ECO:0007669"/>
    <property type="project" value="InterPro"/>
</dbReference>
<dbReference type="Pfam" id="PF02518">
    <property type="entry name" value="HATPase_c"/>
    <property type="match status" value="1"/>
</dbReference>
<keyword evidence="4" id="KW-0418">Kinase</keyword>
<keyword evidence="1" id="KW-0472">Membrane</keyword>
<dbReference type="SUPFAM" id="SSF55874">
    <property type="entry name" value="ATPase domain of HSP90 chaperone/DNA topoisomerase II/histidine kinase"/>
    <property type="match status" value="1"/>
</dbReference>
<accession>A0A917E4E9</accession>
<keyword evidence="1" id="KW-1133">Transmembrane helix</keyword>
<comment type="caution">
    <text evidence="4">The sequence shown here is derived from an EMBL/GenBank/DDBJ whole genome shotgun (WGS) entry which is preliminary data.</text>
</comment>
<dbReference type="InterPro" id="IPR003594">
    <property type="entry name" value="HATPase_dom"/>
</dbReference>
<dbReference type="InterPro" id="IPR050640">
    <property type="entry name" value="Bact_2-comp_sensor_kinase"/>
</dbReference>
<name>A0A917E4E9_9BACL</name>
<sequence length="590" mass="68099">MKGEIIIEKIGNPFKSLLFTMLCISLSSIIALIVFVCFIYVSSINKIEDTLVDNKLIETQSFTKLFEHHIEKIHDEMYDLMSSDTLISLPIKFQTQSPTTRFAYEIDILQSSMKSKQNSHTFLDSFKVIFPKIKKELSVNSIKTINNKDELELIKLIRTNKEKIVFTDDGLMFWMNYPYQYNIEYEESSVILTSLVGKASITKYLNTFHTSESSPHYAVYINIGGTNHYLGGTSTEINDLNEFISKEDMEKGIFHKLISFKDENYLLTSYFSDLYGMTFYQLTPHNAILTPLESYNKTVIIFFAIIIILTLITTLIVYLMIYRPLAHAQKKVSLIESGDLSVRMGQSWYVEFQHLYQKFDSMSDHIQDLVENEYELKILSTKAELKQLQYQISPHFLYNTYFILCGLLQEEEVEQAIKLSDTMGRFLRYMTNSHNEHALLSEEMEHARVYTEIQQIRYSNRVETQFGECPNEYLNFNVPRLIIQPLIENAFEHGIKNVRQGGLIKINCTVSNDYLVITVEDNGEGLSDEKLEKLNNILRDSNQTNANGIALHNIHYRLKMTFGDLSGLKISKSELGGICCTLTIEKKGGF</sequence>